<comment type="similarity">
    <text evidence="1">Belongs to the ABC transporter superfamily. Drug exporter-2 (TC 3.A.1.117) family.</text>
</comment>
<gene>
    <name evidence="6" type="ORF">SAMN05216516_10293</name>
</gene>
<evidence type="ECO:0000313" key="6">
    <source>
        <dbReference type="EMBL" id="SFN04955.1"/>
    </source>
</evidence>
<dbReference type="Gene3D" id="3.40.50.300">
    <property type="entry name" value="P-loop containing nucleotide triphosphate hydrolases"/>
    <property type="match status" value="1"/>
</dbReference>
<keyword evidence="7" id="KW-1185">Reference proteome</keyword>
<dbReference type="EMBL" id="FOVC01000002">
    <property type="protein sequence ID" value="SFN04955.1"/>
    <property type="molecule type" value="Genomic_DNA"/>
</dbReference>
<protein>
    <submittedName>
        <fullName evidence="6">NitT/TauT family transport system ATP-binding protein</fullName>
    </submittedName>
</protein>
<proteinExistence type="inferred from homology"/>
<keyword evidence="4 6" id="KW-0067">ATP-binding</keyword>
<dbReference type="Pfam" id="PF00005">
    <property type="entry name" value="ABC_tran"/>
    <property type="match status" value="1"/>
</dbReference>
<keyword evidence="3" id="KW-0547">Nucleotide-binding</keyword>
<sequence>MKKRHPLLEIKNVSKSFCKGSKQSIPVLEHINFEVYDNELVSLLGRSGSGKSTLIRMISGLIEPDFGSIVCNDLAVNGPCRDTSMVFQSFALFPWLTVFNNVAFGLQAAGLNREEIERRTMRMIDLIGLTEYVNAYPKELSGGMRQRVGFARALAVEPKLILLDEPFSALDVFTGQKLRQDLMELWEQHKIATRSMIMVTHSVEEAVMLSDRVCLLTSDPGTITDIFTIDIPRAERTRDNTQDWVDRIRDTLNEKIALTA</sequence>
<feature type="domain" description="ABC transporter" evidence="5">
    <location>
        <begin position="8"/>
        <end position="243"/>
    </location>
</feature>
<dbReference type="RefSeq" id="WP_092875365.1">
    <property type="nucleotide sequence ID" value="NZ_FOVC01000002.1"/>
</dbReference>
<dbReference type="GO" id="GO:0005524">
    <property type="term" value="F:ATP binding"/>
    <property type="evidence" value="ECO:0007669"/>
    <property type="project" value="UniProtKB-KW"/>
</dbReference>
<dbReference type="SMART" id="SM00382">
    <property type="entry name" value="AAA"/>
    <property type="match status" value="1"/>
</dbReference>
<evidence type="ECO:0000259" key="5">
    <source>
        <dbReference type="PROSITE" id="PS50893"/>
    </source>
</evidence>
<evidence type="ECO:0000256" key="1">
    <source>
        <dbReference type="ARBA" id="ARBA00006526"/>
    </source>
</evidence>
<dbReference type="SUPFAM" id="SSF52540">
    <property type="entry name" value="P-loop containing nucleoside triphosphate hydrolases"/>
    <property type="match status" value="1"/>
</dbReference>
<dbReference type="AlphaFoldDB" id="A0A1I4VUU1"/>
<evidence type="ECO:0000313" key="7">
    <source>
        <dbReference type="Proteomes" id="UP000242222"/>
    </source>
</evidence>
<dbReference type="InterPro" id="IPR027417">
    <property type="entry name" value="P-loop_NTPase"/>
</dbReference>
<name>A0A1I4VUU1_9GAMM</name>
<organism evidence="6 7">
    <name type="scientific">Izhakiella capsodis</name>
    <dbReference type="NCBI Taxonomy" id="1367852"/>
    <lineage>
        <taxon>Bacteria</taxon>
        <taxon>Pseudomonadati</taxon>
        <taxon>Pseudomonadota</taxon>
        <taxon>Gammaproteobacteria</taxon>
        <taxon>Enterobacterales</taxon>
        <taxon>Erwiniaceae</taxon>
        <taxon>Izhakiella</taxon>
    </lineage>
</organism>
<dbReference type="GO" id="GO:0016887">
    <property type="term" value="F:ATP hydrolysis activity"/>
    <property type="evidence" value="ECO:0007669"/>
    <property type="project" value="InterPro"/>
</dbReference>
<dbReference type="InterPro" id="IPR003593">
    <property type="entry name" value="AAA+_ATPase"/>
</dbReference>
<evidence type="ECO:0000256" key="2">
    <source>
        <dbReference type="ARBA" id="ARBA00022448"/>
    </source>
</evidence>
<dbReference type="STRING" id="1367852.SAMN05216516_10293"/>
<dbReference type="InterPro" id="IPR017871">
    <property type="entry name" value="ABC_transporter-like_CS"/>
</dbReference>
<dbReference type="InterPro" id="IPR003439">
    <property type="entry name" value="ABC_transporter-like_ATP-bd"/>
</dbReference>
<dbReference type="InterPro" id="IPR050166">
    <property type="entry name" value="ABC_transporter_ATP-bind"/>
</dbReference>
<dbReference type="PANTHER" id="PTHR42788:SF13">
    <property type="entry name" value="ALIPHATIC SULFONATES IMPORT ATP-BINDING PROTEIN SSUB"/>
    <property type="match status" value="1"/>
</dbReference>
<keyword evidence="2" id="KW-0813">Transport</keyword>
<evidence type="ECO:0000256" key="4">
    <source>
        <dbReference type="ARBA" id="ARBA00022840"/>
    </source>
</evidence>
<dbReference type="PROSITE" id="PS00211">
    <property type="entry name" value="ABC_TRANSPORTER_1"/>
    <property type="match status" value="1"/>
</dbReference>
<dbReference type="PANTHER" id="PTHR42788">
    <property type="entry name" value="TAURINE IMPORT ATP-BINDING PROTEIN-RELATED"/>
    <property type="match status" value="1"/>
</dbReference>
<dbReference type="OrthoDB" id="9802264at2"/>
<dbReference type="PROSITE" id="PS50893">
    <property type="entry name" value="ABC_TRANSPORTER_2"/>
    <property type="match status" value="1"/>
</dbReference>
<accession>A0A1I4VUU1</accession>
<reference evidence="7" key="1">
    <citation type="submission" date="2016-10" db="EMBL/GenBank/DDBJ databases">
        <authorList>
            <person name="Varghese N."/>
            <person name="Submissions S."/>
        </authorList>
    </citation>
    <scope>NUCLEOTIDE SEQUENCE [LARGE SCALE GENOMIC DNA]</scope>
    <source>
        <strain evidence="7">N6PO6</strain>
    </source>
</reference>
<evidence type="ECO:0000256" key="3">
    <source>
        <dbReference type="ARBA" id="ARBA00022741"/>
    </source>
</evidence>
<dbReference type="Proteomes" id="UP000242222">
    <property type="component" value="Unassembled WGS sequence"/>
</dbReference>
<dbReference type="CDD" id="cd03293">
    <property type="entry name" value="ABC_NrtD_SsuB_transporters"/>
    <property type="match status" value="1"/>
</dbReference>